<dbReference type="Proteomes" id="UP000092600">
    <property type="component" value="Unassembled WGS sequence"/>
</dbReference>
<dbReference type="InterPro" id="IPR011990">
    <property type="entry name" value="TPR-like_helical_dom_sf"/>
</dbReference>
<dbReference type="GO" id="GO:0003723">
    <property type="term" value="F:RNA binding"/>
    <property type="evidence" value="ECO:0007669"/>
    <property type="project" value="InterPro"/>
</dbReference>
<dbReference type="GO" id="GO:0009451">
    <property type="term" value="P:RNA modification"/>
    <property type="evidence" value="ECO:0007669"/>
    <property type="project" value="InterPro"/>
</dbReference>
<feature type="repeat" description="PPR" evidence="3">
    <location>
        <begin position="66"/>
        <end position="100"/>
    </location>
</feature>
<feature type="repeat" description="PPR" evidence="3">
    <location>
        <begin position="168"/>
        <end position="205"/>
    </location>
</feature>
<dbReference type="FunFam" id="1.25.40.10:FF:001093">
    <property type="entry name" value="Pentatricopeptide repeat-containing protein At2g34400"/>
    <property type="match status" value="1"/>
</dbReference>
<reference evidence="4 5" key="1">
    <citation type="journal article" date="2016" name="DNA Res.">
        <title>The draft genome of MD-2 pineapple using hybrid error correction of long reads.</title>
        <authorList>
            <person name="Redwan R.M."/>
            <person name="Saidin A."/>
            <person name="Kumar S.V."/>
        </authorList>
    </citation>
    <scope>NUCLEOTIDE SEQUENCE [LARGE SCALE GENOMIC DNA]</scope>
    <source>
        <strain evidence="5">cv. MD2</strain>
        <tissue evidence="4">Leaf</tissue>
    </source>
</reference>
<dbReference type="InterPro" id="IPR046960">
    <property type="entry name" value="PPR_At4g14850-like_plant"/>
</dbReference>
<name>A0A199UJR0_ANACO</name>
<evidence type="ECO:0000256" key="2">
    <source>
        <dbReference type="ARBA" id="ARBA00022946"/>
    </source>
</evidence>
<dbReference type="SUPFAM" id="SSF48452">
    <property type="entry name" value="TPR-like"/>
    <property type="match status" value="1"/>
</dbReference>
<dbReference type="EMBL" id="LSRQ01007409">
    <property type="protein sequence ID" value="OAY64963.1"/>
    <property type="molecule type" value="Genomic_DNA"/>
</dbReference>
<dbReference type="Pfam" id="PF13041">
    <property type="entry name" value="PPR_2"/>
    <property type="match status" value="2"/>
</dbReference>
<dbReference type="FunFam" id="1.25.40.10:FF:000073">
    <property type="entry name" value="Pentatricopeptide repeat-containing protein chloroplastic"/>
    <property type="match status" value="1"/>
</dbReference>
<keyword evidence="1" id="KW-0677">Repeat</keyword>
<feature type="repeat" description="PPR" evidence="3">
    <location>
        <begin position="473"/>
        <end position="507"/>
    </location>
</feature>
<dbReference type="AlphaFoldDB" id="A0A199UJR0"/>
<dbReference type="STRING" id="4615.A0A199UJR0"/>
<dbReference type="Pfam" id="PF01535">
    <property type="entry name" value="PPR"/>
    <property type="match status" value="5"/>
</dbReference>
<keyword evidence="2" id="KW-0809">Transit peptide</keyword>
<sequence>MEPPLRDHLSSYLKRRATTDPRAVHGLSLKLGCLVSTFLCNHLLCAYVSRSMQDARKVFDEMPQRNVVTWTLLISGYTRLGNLKNGIFLLRGMLNDGGLLPNTFTFGSMISGCARARDSRTGIQLHCHTIKFGVEYDSFVAGTLIDMYAKCGEIESSWRVFDQTSYKDVVSWTSMITCFANSEQYMFKKSALDLFKDMIRWKVWPVGMTFSSLLKIFDKPGKLGIGKQVHGWIVKLGIEVDNLLGSALISMYGKCGGVDEIIRLSTRLSRDVVSGTSLLVSFMQNGYNKEAIDVFQKMIDEKVAIDPSVITSVAVACASLGQLATGKEIHCYTVRSRFISDVSTANAIISLYGRCGDVKSADRLFQQMRDKDIISWTALLTCYGQNDCGEEALILFRRMLREGLSAPVFSVTGALRACSILTNLQMGQQIHSKAVKLGIGDNLSVENSLITMYAKCGNVDFALKVFFLMPERNIVSWNALINGFSQHGHENDALKLFVLMQEEGIKPDDYTFTGILASCSRMGLVEEGCEYFEQMSTEYELEPKMEQYACMVDLFGRAGRLNDAIEFIDAMPCEPDRLVWETLLTSCKVHGYVELGRFAAKKVLEMRPEDPSPYVSLASIHASMGMWDRKAHIRTMMRDQGIRKDTGMSWVEAQEQISEDRDLDAHPQSSTDESGKIPVSLICALSSSKTLHTSLVLVSAESSAEKEQTLFFISIQLRAGCFCTPLSFIKTLILSTSSHLPTSAFIFDNNT</sequence>
<dbReference type="PANTHER" id="PTHR47926:SF443">
    <property type="entry name" value="PENTATRICOPEPTIDE REPEAT-CONTAINING PROTEIN"/>
    <property type="match status" value="1"/>
</dbReference>
<dbReference type="Gene3D" id="1.25.40.10">
    <property type="entry name" value="Tetratricopeptide repeat domain"/>
    <property type="match status" value="4"/>
</dbReference>
<gene>
    <name evidence="4" type="ORF">ACMD2_13292</name>
</gene>
<proteinExistence type="predicted"/>
<evidence type="ECO:0000313" key="5">
    <source>
        <dbReference type="Proteomes" id="UP000092600"/>
    </source>
</evidence>
<accession>A0A199UJR0</accession>
<dbReference type="PANTHER" id="PTHR47926">
    <property type="entry name" value="PENTATRICOPEPTIDE REPEAT-CONTAINING PROTEIN"/>
    <property type="match status" value="1"/>
</dbReference>
<dbReference type="NCBIfam" id="TIGR00756">
    <property type="entry name" value="PPR"/>
    <property type="match status" value="5"/>
</dbReference>
<evidence type="ECO:0000313" key="4">
    <source>
        <dbReference type="EMBL" id="OAY64963.1"/>
    </source>
</evidence>
<feature type="repeat" description="PPR" evidence="3">
    <location>
        <begin position="341"/>
        <end position="375"/>
    </location>
</feature>
<comment type="caution">
    <text evidence="4">The sequence shown here is derived from an EMBL/GenBank/DDBJ whole genome shotgun (WGS) entry which is preliminary data.</text>
</comment>
<protein>
    <submittedName>
        <fullName evidence="4">Pentatricopeptide repeat-containing protein</fullName>
    </submittedName>
</protein>
<organism evidence="4 5">
    <name type="scientific">Ananas comosus</name>
    <name type="common">Pineapple</name>
    <name type="synonym">Ananas ananas</name>
    <dbReference type="NCBI Taxonomy" id="4615"/>
    <lineage>
        <taxon>Eukaryota</taxon>
        <taxon>Viridiplantae</taxon>
        <taxon>Streptophyta</taxon>
        <taxon>Embryophyta</taxon>
        <taxon>Tracheophyta</taxon>
        <taxon>Spermatophyta</taxon>
        <taxon>Magnoliopsida</taxon>
        <taxon>Liliopsida</taxon>
        <taxon>Poales</taxon>
        <taxon>Bromeliaceae</taxon>
        <taxon>Bromelioideae</taxon>
        <taxon>Ananas</taxon>
    </lineage>
</organism>
<evidence type="ECO:0000256" key="1">
    <source>
        <dbReference type="ARBA" id="ARBA00022737"/>
    </source>
</evidence>
<dbReference type="Pfam" id="PF20431">
    <property type="entry name" value="E_motif"/>
    <property type="match status" value="1"/>
</dbReference>
<evidence type="ECO:0000256" key="3">
    <source>
        <dbReference type="PROSITE-ProRule" id="PRU00708"/>
    </source>
</evidence>
<dbReference type="PROSITE" id="PS51375">
    <property type="entry name" value="PPR"/>
    <property type="match status" value="4"/>
</dbReference>
<dbReference type="InterPro" id="IPR002885">
    <property type="entry name" value="PPR_rpt"/>
</dbReference>
<dbReference type="InterPro" id="IPR046848">
    <property type="entry name" value="E_motif"/>
</dbReference>